<dbReference type="AlphaFoldDB" id="A0A0T9R074"/>
<sequence length="68" mass="7898">MTRKSLLTLPLSPEENYEVLMHYDDGTCLAFRFSSPEKVTQTQIERLNLFSPQVIPRIEEILKCKLGE</sequence>
<gene>
    <name evidence="1" type="ORF">ERS008529_03843</name>
    <name evidence="2" type="ORF">ERS137968_01922</name>
</gene>
<organism evidence="1 4">
    <name type="scientific">Yersinia pekkanenii</name>
    <dbReference type="NCBI Taxonomy" id="1288385"/>
    <lineage>
        <taxon>Bacteria</taxon>
        <taxon>Pseudomonadati</taxon>
        <taxon>Pseudomonadota</taxon>
        <taxon>Gammaproteobacteria</taxon>
        <taxon>Enterobacterales</taxon>
        <taxon>Yersiniaceae</taxon>
        <taxon>Yersinia</taxon>
    </lineage>
</organism>
<dbReference type="STRING" id="1288385.ERS137968_01922"/>
<reference evidence="1" key="3">
    <citation type="submission" date="2015-03" db="EMBL/GenBank/DDBJ databases">
        <authorList>
            <person name="Murphy D."/>
        </authorList>
    </citation>
    <scope>NUCLEOTIDE SEQUENCE [LARGE SCALE GENOMIC DNA]</scope>
    <source>
        <strain evidence="1">A125KOH2</strain>
    </source>
</reference>
<dbReference type="Proteomes" id="UP000045840">
    <property type="component" value="Unassembled WGS sequence"/>
</dbReference>
<dbReference type="Proteomes" id="UP000044625">
    <property type="component" value="Unassembled WGS sequence"/>
</dbReference>
<evidence type="ECO:0000313" key="2">
    <source>
        <dbReference type="EMBL" id="CRY66638.1"/>
    </source>
</evidence>
<evidence type="ECO:0000313" key="3">
    <source>
        <dbReference type="Proteomes" id="UP000044625"/>
    </source>
</evidence>
<keyword evidence="3" id="KW-1185">Reference proteome</keyword>
<dbReference type="EMBL" id="CWJL01000008">
    <property type="protein sequence ID" value="CRY66638.1"/>
    <property type="molecule type" value="Genomic_DNA"/>
</dbReference>
<evidence type="ECO:0000313" key="4">
    <source>
        <dbReference type="Proteomes" id="UP000045840"/>
    </source>
</evidence>
<evidence type="ECO:0000313" key="1">
    <source>
        <dbReference type="EMBL" id="CNI37628.1"/>
    </source>
</evidence>
<reference evidence="2 3" key="1">
    <citation type="submission" date="2015-03" db="EMBL/GenBank/DDBJ databases">
        <authorList>
            <consortium name="Pathogen Informatics"/>
            <person name="Murphy D."/>
        </authorList>
    </citation>
    <scope>NUCLEOTIDE SEQUENCE [LARGE SCALE GENOMIC DNA]</scope>
    <source>
        <strain evidence="2">Type strain: CIP110230</strain>
        <strain evidence="3">type strain: CIP110230</strain>
    </source>
</reference>
<dbReference type="EMBL" id="CQAZ01000044">
    <property type="protein sequence ID" value="CNI37628.1"/>
    <property type="molecule type" value="Genomic_DNA"/>
</dbReference>
<dbReference type="RefSeq" id="WP_156168669.1">
    <property type="nucleotide sequence ID" value="NZ_CQAZ01000044.1"/>
</dbReference>
<reference evidence="4" key="2">
    <citation type="submission" date="2015-03" db="EMBL/GenBank/DDBJ databases">
        <authorList>
            <consortium name="Pathogen Informatics"/>
        </authorList>
    </citation>
    <scope>NUCLEOTIDE SEQUENCE [LARGE SCALE GENOMIC DNA]</scope>
    <source>
        <strain evidence="4">A125KOH2</strain>
    </source>
</reference>
<name>A0A0T9R074_9GAMM</name>
<accession>A0A0T9R074</accession>
<proteinExistence type="predicted"/>
<protein>
    <submittedName>
        <fullName evidence="1">Uncharacterized protein</fullName>
    </submittedName>
</protein>